<dbReference type="PROSITE" id="PS50878">
    <property type="entry name" value="RT_POL"/>
    <property type="match status" value="1"/>
</dbReference>
<dbReference type="InterPro" id="IPR003545">
    <property type="entry name" value="Telomerase_RT"/>
</dbReference>
<gene>
    <name evidence="3" type="ORF">IE077_001405</name>
</gene>
<dbReference type="EMBL" id="JADAQX010000112">
    <property type="protein sequence ID" value="KAF8821897.1"/>
    <property type="molecule type" value="Genomic_DNA"/>
</dbReference>
<keyword evidence="1" id="KW-0808">Transferase</keyword>
<dbReference type="EC" id="2.7.7.49" evidence="1"/>
<dbReference type="PANTHER" id="PTHR12066:SF0">
    <property type="entry name" value="TELOMERASE REVERSE TRANSCRIPTASE"/>
    <property type="match status" value="1"/>
</dbReference>
<comment type="similarity">
    <text evidence="1">Belongs to the reverse transcriptase family. Telomerase subfamily.</text>
</comment>
<organism evidence="3 4">
    <name type="scientific">Cardiosporidium cionae</name>
    <dbReference type="NCBI Taxonomy" id="476202"/>
    <lineage>
        <taxon>Eukaryota</taxon>
        <taxon>Sar</taxon>
        <taxon>Alveolata</taxon>
        <taxon>Apicomplexa</taxon>
        <taxon>Aconoidasida</taxon>
        <taxon>Nephromycida</taxon>
        <taxon>Cardiosporidium</taxon>
    </lineage>
</organism>
<reference evidence="3 4" key="1">
    <citation type="journal article" date="2020" name="bioRxiv">
        <title>Metabolic contributions of an alphaproteobacterial endosymbiont in the apicomplexan Cardiosporidium cionae.</title>
        <authorList>
            <person name="Hunter E.S."/>
            <person name="Paight C.J."/>
            <person name="Lane C.E."/>
        </authorList>
    </citation>
    <scope>NUCLEOTIDE SEQUENCE [LARGE SCALE GENOMIC DNA]</scope>
    <source>
        <strain evidence="3">ESH_2018</strain>
    </source>
</reference>
<keyword evidence="1" id="KW-0695">RNA-directed DNA polymerase</keyword>
<evidence type="ECO:0000313" key="3">
    <source>
        <dbReference type="EMBL" id="KAF8821897.1"/>
    </source>
</evidence>
<comment type="subcellular location">
    <subcellularLocation>
        <location evidence="1">Nucleus</location>
    </subcellularLocation>
    <subcellularLocation>
        <location evidence="1">Chromosome</location>
        <location evidence="1">Telomere</location>
    </subcellularLocation>
</comment>
<protein>
    <recommendedName>
        <fullName evidence="1">Telomerase reverse transcriptase</fullName>
        <ecNumber evidence="1">2.7.7.49</ecNumber>
    </recommendedName>
    <alternativeName>
        <fullName evidence="1">Telomerase catalytic subunit</fullName>
    </alternativeName>
</protein>
<feature type="non-terminal residue" evidence="3">
    <location>
        <position position="1"/>
    </location>
</feature>
<name>A0ABQ7JCZ5_9APIC</name>
<keyword evidence="1" id="KW-0539">Nucleus</keyword>
<keyword evidence="1" id="KW-0779">Telomere</keyword>
<keyword evidence="1" id="KW-0460">Magnesium</keyword>
<dbReference type="Proteomes" id="UP000823046">
    <property type="component" value="Unassembled WGS sequence"/>
</dbReference>
<sequence>WPTVRWIPKRTTLRPLVNLSSRPTGKFLAENLLRDMYTNASYDSESAQKSNTILTDYKDYILYKQQQKKLYRRHPLSTNEILAPMHHILSSLVAHNPFLLQNSVLSTGGSLHRIKRWWKTVKEALQSVSSSSTACSTAKWHRCLQNYREKQGENGENSSHFPKLQAYSVTGDLSSCYESINHADLLSLFDSIKLPDRIHSLKLYTRRFSHSRNFHESHGEMIEVPCLTNSYRFPSLQQQMRESRAFSLKESCGAKTCRLPRISSVFERMIRRGAAEKDVIVISSLSKYSNLSKIDIERTLRAHLKLHYVRLSSLNELCLPKFTQRNCLQKHSNLKRNHANLIEREPCNSLGLKRHKNNAKLNQISKHPRFLKSFLLRQNVGIPQGSKLSNLLCALYYAKMDECDDVKSVVNSFSNIPIQNCYHTKRMPFKRGAREQSNDINTDLSRHTHLKNKSFAPYFDTYLDDSTTRKLQHASVEYTSIKACKSSRVSKQKKSYRNYVELKHPLQITKLRREGDKHHCVKEYAGILRLPCLFLRFVDDFLFISFDQQTAEKFVSLLVTQRCWGDNINAEKLRANFKLPSFIPPLHSIQTSIPETIASSNLTNTLESNAMSCNPALDALKMQCSTPTWAGLSFQFDLQGGFLNCFPKIWKDILHCTIRDSVTFKMSRQGKLT</sequence>
<dbReference type="InterPro" id="IPR000477">
    <property type="entry name" value="RT_dom"/>
</dbReference>
<evidence type="ECO:0000313" key="4">
    <source>
        <dbReference type="Proteomes" id="UP000823046"/>
    </source>
</evidence>
<feature type="domain" description="Reverse transcriptase" evidence="2">
    <location>
        <begin position="1"/>
        <end position="634"/>
    </location>
</feature>
<keyword evidence="1" id="KW-0548">Nucleotidyltransferase</keyword>
<comment type="caution">
    <text evidence="3">The sequence shown here is derived from an EMBL/GenBank/DDBJ whole genome shotgun (WGS) entry which is preliminary data.</text>
</comment>
<comment type="function">
    <text evidence="1">Telomerase is a ribonucleoprotein enzyme essential for the replication of chromosome termini in most eukaryotes. It elongates telomeres. It is a reverse transcriptase that adds simple sequence repeats to chromosome ends by copying a template sequence within the RNA component of the enzyme.</text>
</comment>
<dbReference type="PANTHER" id="PTHR12066">
    <property type="entry name" value="TELOMERASE REVERSE TRANSCRIPTASE"/>
    <property type="match status" value="1"/>
</dbReference>
<evidence type="ECO:0000256" key="1">
    <source>
        <dbReference type="RuleBase" id="RU365061"/>
    </source>
</evidence>
<accession>A0ABQ7JCZ5</accession>
<keyword evidence="4" id="KW-1185">Reference proteome</keyword>
<feature type="non-terminal residue" evidence="3">
    <location>
        <position position="673"/>
    </location>
</feature>
<keyword evidence="1" id="KW-0158">Chromosome</keyword>
<comment type="catalytic activity">
    <reaction evidence="1">
        <text>DNA(n) + a 2'-deoxyribonucleoside 5'-triphosphate = DNA(n+1) + diphosphate</text>
        <dbReference type="Rhea" id="RHEA:22508"/>
        <dbReference type="Rhea" id="RHEA-COMP:17339"/>
        <dbReference type="Rhea" id="RHEA-COMP:17340"/>
        <dbReference type="ChEBI" id="CHEBI:33019"/>
        <dbReference type="ChEBI" id="CHEBI:61560"/>
        <dbReference type="ChEBI" id="CHEBI:173112"/>
        <dbReference type="EC" id="2.7.7.49"/>
    </reaction>
</comment>
<keyword evidence="1" id="KW-0479">Metal-binding</keyword>
<evidence type="ECO:0000259" key="2">
    <source>
        <dbReference type="PROSITE" id="PS50878"/>
    </source>
</evidence>
<proteinExistence type="inferred from homology"/>